<dbReference type="Gene3D" id="1.20.120.1080">
    <property type="match status" value="1"/>
</dbReference>
<dbReference type="InterPro" id="IPR007502">
    <property type="entry name" value="Helicase-assoc_dom"/>
</dbReference>
<evidence type="ECO:0000313" key="9">
    <source>
        <dbReference type="EMBL" id="JAS88856.1"/>
    </source>
</evidence>
<dbReference type="GO" id="GO:0005524">
    <property type="term" value="F:ATP binding"/>
    <property type="evidence" value="ECO:0007669"/>
    <property type="project" value="UniProtKB-KW"/>
</dbReference>
<dbReference type="Pfam" id="PF00271">
    <property type="entry name" value="Helicase_C"/>
    <property type="match status" value="1"/>
</dbReference>
<dbReference type="GO" id="GO:0003724">
    <property type="term" value="F:RNA helicase activity"/>
    <property type="evidence" value="ECO:0007669"/>
    <property type="project" value="UniProtKB-EC"/>
</dbReference>
<dbReference type="Pfam" id="PF04408">
    <property type="entry name" value="WHD_HA2"/>
    <property type="match status" value="1"/>
</dbReference>
<dbReference type="GO" id="GO:0045943">
    <property type="term" value="P:positive regulation of transcription by RNA polymerase I"/>
    <property type="evidence" value="ECO:0007669"/>
    <property type="project" value="TreeGrafter"/>
</dbReference>
<keyword evidence="2" id="KW-0547">Nucleotide-binding</keyword>
<accession>A0A1B6K4X8</accession>
<dbReference type="PANTHER" id="PTHR18934:SF118">
    <property type="entry name" value="ATP-DEPENDENT RNA HELICASE DHX33"/>
    <property type="match status" value="1"/>
</dbReference>
<keyword evidence="3" id="KW-0378">Hydrolase</keyword>
<dbReference type="Gene3D" id="3.40.50.300">
    <property type="entry name" value="P-loop containing nucleotide triphosphate hydrolases"/>
    <property type="match status" value="2"/>
</dbReference>
<dbReference type="InterPro" id="IPR027417">
    <property type="entry name" value="P-loop_NTPase"/>
</dbReference>
<dbReference type="EMBL" id="GECU01001205">
    <property type="protein sequence ID" value="JAT06502.1"/>
    <property type="molecule type" value="Transcribed_RNA"/>
</dbReference>
<dbReference type="PROSITE" id="PS51194">
    <property type="entry name" value="HELICASE_CTER"/>
    <property type="match status" value="1"/>
</dbReference>
<evidence type="ECO:0000259" key="8">
    <source>
        <dbReference type="PROSITE" id="PS51194"/>
    </source>
</evidence>
<keyword evidence="4" id="KW-0347">Helicase</keyword>
<dbReference type="SMART" id="SM00847">
    <property type="entry name" value="HA2"/>
    <property type="match status" value="1"/>
</dbReference>
<comment type="catalytic activity">
    <reaction evidence="6">
        <text>ATP + H2O = ADP + phosphate + H(+)</text>
        <dbReference type="Rhea" id="RHEA:13065"/>
        <dbReference type="ChEBI" id="CHEBI:15377"/>
        <dbReference type="ChEBI" id="CHEBI:15378"/>
        <dbReference type="ChEBI" id="CHEBI:30616"/>
        <dbReference type="ChEBI" id="CHEBI:43474"/>
        <dbReference type="ChEBI" id="CHEBI:456216"/>
        <dbReference type="EC" id="3.6.4.13"/>
    </reaction>
</comment>
<dbReference type="Pfam" id="PF07717">
    <property type="entry name" value="OB_NTP_bind"/>
    <property type="match status" value="1"/>
</dbReference>
<dbReference type="FunFam" id="3.40.50.300:FF:000145">
    <property type="entry name" value="probable ATP-dependent RNA helicase DHX40"/>
    <property type="match status" value="1"/>
</dbReference>
<evidence type="ECO:0000256" key="5">
    <source>
        <dbReference type="ARBA" id="ARBA00022840"/>
    </source>
</evidence>
<evidence type="ECO:0000313" key="10">
    <source>
        <dbReference type="EMBL" id="JAT06502.1"/>
    </source>
</evidence>
<dbReference type="InterPro" id="IPR001650">
    <property type="entry name" value="Helicase_C-like"/>
</dbReference>
<evidence type="ECO:0000256" key="1">
    <source>
        <dbReference type="ARBA" id="ARBA00012552"/>
    </source>
</evidence>
<dbReference type="PROSITE" id="PS51192">
    <property type="entry name" value="HELICASE_ATP_BIND_1"/>
    <property type="match status" value="1"/>
</dbReference>
<organism evidence="10">
    <name type="scientific">Homalodisca liturata</name>
    <dbReference type="NCBI Taxonomy" id="320908"/>
    <lineage>
        <taxon>Eukaryota</taxon>
        <taxon>Metazoa</taxon>
        <taxon>Ecdysozoa</taxon>
        <taxon>Arthropoda</taxon>
        <taxon>Hexapoda</taxon>
        <taxon>Insecta</taxon>
        <taxon>Pterygota</taxon>
        <taxon>Neoptera</taxon>
        <taxon>Paraneoptera</taxon>
        <taxon>Hemiptera</taxon>
        <taxon>Auchenorrhyncha</taxon>
        <taxon>Membracoidea</taxon>
        <taxon>Cicadellidae</taxon>
        <taxon>Cicadellinae</taxon>
        <taxon>Proconiini</taxon>
        <taxon>Homalodisca</taxon>
    </lineage>
</organism>
<dbReference type="SMART" id="SM00490">
    <property type="entry name" value="HELICc"/>
    <property type="match status" value="1"/>
</dbReference>
<feature type="non-terminal residue" evidence="10">
    <location>
        <position position="1"/>
    </location>
</feature>
<protein>
    <recommendedName>
        <fullName evidence="1">RNA helicase</fullName>
        <ecNumber evidence="1">3.6.4.13</ecNumber>
    </recommendedName>
</protein>
<dbReference type="InterPro" id="IPR048333">
    <property type="entry name" value="HA2_WH"/>
</dbReference>
<dbReference type="Pfam" id="PF21010">
    <property type="entry name" value="HA2_C"/>
    <property type="match status" value="1"/>
</dbReference>
<evidence type="ECO:0000256" key="3">
    <source>
        <dbReference type="ARBA" id="ARBA00022801"/>
    </source>
</evidence>
<dbReference type="CDD" id="cd18791">
    <property type="entry name" value="SF2_C_RHA"/>
    <property type="match status" value="1"/>
</dbReference>
<dbReference type="AlphaFoldDB" id="A0A1B6K4X8"/>
<dbReference type="GO" id="GO:0005730">
    <property type="term" value="C:nucleolus"/>
    <property type="evidence" value="ECO:0007669"/>
    <property type="project" value="TreeGrafter"/>
</dbReference>
<dbReference type="InterPro" id="IPR011709">
    <property type="entry name" value="DEAD-box_helicase_OB_fold"/>
</dbReference>
<gene>
    <name evidence="10" type="ORF">g.40518</name>
    <name evidence="9" type="ORF">g.40520</name>
</gene>
<dbReference type="GO" id="GO:0003725">
    <property type="term" value="F:double-stranded RNA binding"/>
    <property type="evidence" value="ECO:0007669"/>
    <property type="project" value="TreeGrafter"/>
</dbReference>
<sequence>HDVGLEGDKLIGITQPRRVAALTIAQRVAAETNTKLGTLVGYRVRFDDTTSRETKIKFLTDGMLLREALLDENLTAYNVIVLDEAHERTVQTDVLFGIVKKAQQKRTAYGFRSLKVIVMSATMDVDHFSQYWNNAVVLYLEGRTFPVTIHNAQEPQEDYAFSCLVTIFQINKTAPISEDILVFLTGQEEIEALALSIRTIMKDPMFSGPFMRVQPLYASLSTVKQLDVFRPVTDGRKVILSTNIAETSVTIPGVRYVIDSGMVKTRSHMAGTGMDVLRVQRISQAQAWQRAGRAGREAEGACYRVYTEKEYEKMMKNTVPEIQRCNLSSVVLHLTAININPLTFDFLDRPPTELMKEAMHHLGQLGAVEDDQLTQLGRHMAQFPLDPSFSKILLSAANFKCLDEMLSLIAVMSSECVFVSAPNKREEAKVIWEKFYSPCGDHITLLNIFRNYRNVKEKNRKKWCFENFMSARNLEYAEEVRSQLKGVCERVGLTPSSCDQKLDIVRKCLITGLFSNIAEVQREKHYLTVATKQQVHIHPSSTLWGSLPDCVLYTELVQTGKCYMRNVSRIEPEWLQEVLPSYAKLHPLRVLE</sequence>
<dbReference type="GO" id="GO:0016787">
    <property type="term" value="F:hydrolase activity"/>
    <property type="evidence" value="ECO:0007669"/>
    <property type="project" value="UniProtKB-KW"/>
</dbReference>
<evidence type="ECO:0000256" key="4">
    <source>
        <dbReference type="ARBA" id="ARBA00022806"/>
    </source>
</evidence>
<dbReference type="PANTHER" id="PTHR18934">
    <property type="entry name" value="ATP-DEPENDENT RNA HELICASE"/>
    <property type="match status" value="1"/>
</dbReference>
<dbReference type="EC" id="3.6.4.13" evidence="1"/>
<dbReference type="EMBL" id="GECU01018850">
    <property type="protein sequence ID" value="JAS88856.1"/>
    <property type="molecule type" value="Transcribed_RNA"/>
</dbReference>
<evidence type="ECO:0000259" key="7">
    <source>
        <dbReference type="PROSITE" id="PS51192"/>
    </source>
</evidence>
<reference evidence="10" key="1">
    <citation type="submission" date="2015-11" db="EMBL/GenBank/DDBJ databases">
        <title>De novo transcriptome assembly of four potential Pierce s Disease insect vectors from Arizona vineyards.</title>
        <authorList>
            <person name="Tassone E.E."/>
        </authorList>
    </citation>
    <scope>NUCLEOTIDE SEQUENCE</scope>
</reference>
<feature type="domain" description="Helicase ATP-binding" evidence="7">
    <location>
        <begin position="1"/>
        <end position="141"/>
    </location>
</feature>
<proteinExistence type="predicted"/>
<evidence type="ECO:0000256" key="6">
    <source>
        <dbReference type="ARBA" id="ARBA00047984"/>
    </source>
</evidence>
<evidence type="ECO:0000256" key="2">
    <source>
        <dbReference type="ARBA" id="ARBA00022741"/>
    </source>
</evidence>
<name>A0A1B6K4X8_9HEMI</name>
<dbReference type="InterPro" id="IPR014001">
    <property type="entry name" value="Helicase_ATP-bd"/>
</dbReference>
<keyword evidence="5" id="KW-0067">ATP-binding</keyword>
<feature type="domain" description="Helicase C-terminal" evidence="8">
    <location>
        <begin position="169"/>
        <end position="338"/>
    </location>
</feature>
<dbReference type="SUPFAM" id="SSF52540">
    <property type="entry name" value="P-loop containing nucleoside triphosphate hydrolases"/>
    <property type="match status" value="1"/>
</dbReference>